<keyword evidence="1 4" id="KW-0963">Cytoplasm</keyword>
<proteinExistence type="inferred from homology"/>
<comment type="cofactor">
    <cofactor evidence="4">
        <name>Zn(2+)</name>
        <dbReference type="ChEBI" id="CHEBI:29105"/>
    </cofactor>
    <text evidence="4">Binds 1 zinc ion.</text>
</comment>
<dbReference type="InterPro" id="IPR023524">
    <property type="entry name" value="Uncharacterised_SprT-like"/>
</dbReference>
<gene>
    <name evidence="6" type="ORF">RWE15_14790</name>
</gene>
<evidence type="ECO:0000256" key="1">
    <source>
        <dbReference type="ARBA" id="ARBA00022490"/>
    </source>
</evidence>
<keyword evidence="3 4" id="KW-0862">Zinc</keyword>
<dbReference type="InterPro" id="IPR006640">
    <property type="entry name" value="SprT-like_domain"/>
</dbReference>
<organism evidence="6 7">
    <name type="scientific">Tigheibacillus halophilus</name>
    <dbReference type="NCBI Taxonomy" id="361280"/>
    <lineage>
        <taxon>Bacteria</taxon>
        <taxon>Bacillati</taxon>
        <taxon>Bacillota</taxon>
        <taxon>Bacilli</taxon>
        <taxon>Bacillales</taxon>
        <taxon>Bacillaceae</taxon>
        <taxon>Tigheibacillus</taxon>
    </lineage>
</organism>
<keyword evidence="7" id="KW-1185">Reference proteome</keyword>
<reference evidence="6 7" key="1">
    <citation type="submission" date="2023-10" db="EMBL/GenBank/DDBJ databases">
        <title>Virgibacillus halophilus 5B73C genome.</title>
        <authorList>
            <person name="Miliotis G."/>
            <person name="Sengupta P."/>
            <person name="Hameed A."/>
            <person name="Chuvochina M."/>
            <person name="Mcdonagh F."/>
            <person name="Simpson A.C."/>
            <person name="Singh N.K."/>
            <person name="Rekha P.D."/>
            <person name="Raman K."/>
            <person name="Hugenholtz P."/>
            <person name="Venkateswaran K."/>
        </authorList>
    </citation>
    <scope>NUCLEOTIDE SEQUENCE [LARGE SCALE GENOMIC DNA]</scope>
    <source>
        <strain evidence="6 7">5B73C</strain>
    </source>
</reference>
<dbReference type="Proteomes" id="UP001281447">
    <property type="component" value="Unassembled WGS sequence"/>
</dbReference>
<evidence type="ECO:0000313" key="6">
    <source>
        <dbReference type="EMBL" id="MDY0395474.1"/>
    </source>
</evidence>
<evidence type="ECO:0000313" key="7">
    <source>
        <dbReference type="Proteomes" id="UP001281447"/>
    </source>
</evidence>
<evidence type="ECO:0000256" key="4">
    <source>
        <dbReference type="HAMAP-Rule" id="MF_00745"/>
    </source>
</evidence>
<feature type="binding site" evidence="4">
    <location>
        <position position="69"/>
    </location>
    <ligand>
        <name>Zn(2+)</name>
        <dbReference type="ChEBI" id="CHEBI:29105"/>
    </ligand>
</feature>
<comment type="subcellular location">
    <subcellularLocation>
        <location evidence="4">Cytoplasm</location>
    </subcellularLocation>
</comment>
<dbReference type="InterPro" id="IPR035240">
    <property type="entry name" value="SprT_Zn_ribbon"/>
</dbReference>
<feature type="domain" description="SprT-like" evidence="5">
    <location>
        <begin position="6"/>
        <end position="149"/>
    </location>
</feature>
<protein>
    <recommendedName>
        <fullName evidence="4">Protein SprT-like</fullName>
    </recommendedName>
</protein>
<dbReference type="Pfam" id="PF10263">
    <property type="entry name" value="SprT-like"/>
    <property type="match status" value="1"/>
</dbReference>
<name>A0ABU5C828_9BACI</name>
<dbReference type="SMART" id="SM00731">
    <property type="entry name" value="SprT"/>
    <property type="match status" value="1"/>
</dbReference>
<evidence type="ECO:0000256" key="3">
    <source>
        <dbReference type="ARBA" id="ARBA00022833"/>
    </source>
</evidence>
<sequence>MEYSSEALASLVNQISLDYFGKPYHYEVMFNARLRTTGGRYVPSLNRIELNPKYATEADKQEFIGIIKHELCHHHLYIEGKGYKHGDADFKNLLKKTGSPRFCTPLPSQQETFKHTYRCKSCGQLYKRRRRMNVAKYRCGKCRGRLVTV</sequence>
<feature type="active site" evidence="4">
    <location>
        <position position="70"/>
    </location>
</feature>
<evidence type="ECO:0000259" key="5">
    <source>
        <dbReference type="SMART" id="SM00731"/>
    </source>
</evidence>
<comment type="caution">
    <text evidence="6">The sequence shown here is derived from an EMBL/GenBank/DDBJ whole genome shotgun (WGS) entry which is preliminary data.</text>
</comment>
<dbReference type="EMBL" id="JAWDIP010000003">
    <property type="protein sequence ID" value="MDY0395474.1"/>
    <property type="molecule type" value="Genomic_DNA"/>
</dbReference>
<feature type="binding site" evidence="4">
    <location>
        <position position="73"/>
    </location>
    <ligand>
        <name>Zn(2+)</name>
        <dbReference type="ChEBI" id="CHEBI:29105"/>
    </ligand>
</feature>
<dbReference type="NCBIfam" id="NF003339">
    <property type="entry name" value="PRK04351.1"/>
    <property type="match status" value="1"/>
</dbReference>
<accession>A0ABU5C828</accession>
<dbReference type="RefSeq" id="WP_390352006.1">
    <property type="nucleotide sequence ID" value="NZ_JBHUIZ010000001.1"/>
</dbReference>
<evidence type="ECO:0000256" key="2">
    <source>
        <dbReference type="ARBA" id="ARBA00022723"/>
    </source>
</evidence>
<dbReference type="HAMAP" id="MF_00745">
    <property type="entry name" value="SprT_like"/>
    <property type="match status" value="1"/>
</dbReference>
<comment type="similarity">
    <text evidence="4">Belongs to the SprT family.</text>
</comment>
<dbReference type="Pfam" id="PF17283">
    <property type="entry name" value="Zn_ribbon_SprT"/>
    <property type="match status" value="1"/>
</dbReference>
<keyword evidence="2 4" id="KW-0479">Metal-binding</keyword>